<name>A0A6A5S8F0_9PLEO</name>
<dbReference type="Proteomes" id="UP000800038">
    <property type="component" value="Unassembled WGS sequence"/>
</dbReference>
<protein>
    <submittedName>
        <fullName evidence="1">Uncharacterized protein</fullName>
    </submittedName>
</protein>
<evidence type="ECO:0000313" key="1">
    <source>
        <dbReference type="EMBL" id="KAF1936049.1"/>
    </source>
</evidence>
<dbReference type="OrthoDB" id="3740814at2759"/>
<sequence>MDKESSKLLKCDFDLVLKEEAVAAASQPVARAAATRLQPGIVTAIQEEGLAEIVTNKRSASSVAIGIKDYWRCNEQGCSNNTFTCWRRPRPGCEIERREDHYKVNGNIISTWVAAVAQNKCTIQEPSDEIRLSLMLAKDRSESKKKRRWQKASPTSSNSSIEGLTKAILAGHLAQIRAPQQCQHDRSADFGEYSKYKRWDNFICPRFELHQHTFNFFHYWCYAMPQLCADIKHVKQKVFEEGHYDINMLMDRQNGMTLEAWCEYFDLPPSLLLHLRRKAHDWRIDYGGLTRMNFEAMQKVYANAAGDETPQRTVLGEASGNASQAS</sequence>
<proteinExistence type="predicted"/>
<keyword evidence="2" id="KW-1185">Reference proteome</keyword>
<accession>A0A6A5S8F0</accession>
<evidence type="ECO:0000313" key="2">
    <source>
        <dbReference type="Proteomes" id="UP000800038"/>
    </source>
</evidence>
<reference evidence="1" key="1">
    <citation type="journal article" date="2020" name="Stud. Mycol.">
        <title>101 Dothideomycetes genomes: a test case for predicting lifestyles and emergence of pathogens.</title>
        <authorList>
            <person name="Haridas S."/>
            <person name="Albert R."/>
            <person name="Binder M."/>
            <person name="Bloem J."/>
            <person name="Labutti K."/>
            <person name="Salamov A."/>
            <person name="Andreopoulos B."/>
            <person name="Baker S."/>
            <person name="Barry K."/>
            <person name="Bills G."/>
            <person name="Bluhm B."/>
            <person name="Cannon C."/>
            <person name="Castanera R."/>
            <person name="Culley D."/>
            <person name="Daum C."/>
            <person name="Ezra D."/>
            <person name="Gonzalez J."/>
            <person name="Henrissat B."/>
            <person name="Kuo A."/>
            <person name="Liang C."/>
            <person name="Lipzen A."/>
            <person name="Lutzoni F."/>
            <person name="Magnuson J."/>
            <person name="Mondo S."/>
            <person name="Nolan M."/>
            <person name="Ohm R."/>
            <person name="Pangilinan J."/>
            <person name="Park H.-J."/>
            <person name="Ramirez L."/>
            <person name="Alfaro M."/>
            <person name="Sun H."/>
            <person name="Tritt A."/>
            <person name="Yoshinaga Y."/>
            <person name="Zwiers L.-H."/>
            <person name="Turgeon B."/>
            <person name="Goodwin S."/>
            <person name="Spatafora J."/>
            <person name="Crous P."/>
            <person name="Grigoriev I."/>
        </authorList>
    </citation>
    <scope>NUCLEOTIDE SEQUENCE</scope>
    <source>
        <strain evidence="1">CBS 161.51</strain>
    </source>
</reference>
<gene>
    <name evidence="1" type="ORF">EJ02DRAFT_427870</name>
</gene>
<organism evidence="1 2">
    <name type="scientific">Clathrospora elynae</name>
    <dbReference type="NCBI Taxonomy" id="706981"/>
    <lineage>
        <taxon>Eukaryota</taxon>
        <taxon>Fungi</taxon>
        <taxon>Dikarya</taxon>
        <taxon>Ascomycota</taxon>
        <taxon>Pezizomycotina</taxon>
        <taxon>Dothideomycetes</taxon>
        <taxon>Pleosporomycetidae</taxon>
        <taxon>Pleosporales</taxon>
        <taxon>Diademaceae</taxon>
        <taxon>Clathrospora</taxon>
    </lineage>
</organism>
<dbReference type="AlphaFoldDB" id="A0A6A5S8F0"/>
<dbReference type="EMBL" id="ML976215">
    <property type="protein sequence ID" value="KAF1936049.1"/>
    <property type="molecule type" value="Genomic_DNA"/>
</dbReference>